<evidence type="ECO:0000313" key="1">
    <source>
        <dbReference type="EMBL" id="OUM30967.1"/>
    </source>
</evidence>
<organism evidence="1 2">
    <name type="scientific">Pseudomonas putida</name>
    <name type="common">Arthrobacter siderocapsulatus</name>
    <dbReference type="NCBI Taxonomy" id="303"/>
    <lineage>
        <taxon>Bacteria</taxon>
        <taxon>Pseudomonadati</taxon>
        <taxon>Pseudomonadota</taxon>
        <taxon>Gammaproteobacteria</taxon>
        <taxon>Pseudomonadales</taxon>
        <taxon>Pseudomonadaceae</taxon>
        <taxon>Pseudomonas</taxon>
    </lineage>
</organism>
<accession>A0A1Y3KYI8</accession>
<dbReference type="RefSeq" id="WP_086976779.1">
    <property type="nucleotide sequence ID" value="NZ_NFSB01000079.1"/>
</dbReference>
<evidence type="ECO:0000313" key="2">
    <source>
        <dbReference type="Proteomes" id="UP000196082"/>
    </source>
</evidence>
<dbReference type="Proteomes" id="UP000196082">
    <property type="component" value="Unassembled WGS sequence"/>
</dbReference>
<evidence type="ECO:0008006" key="3">
    <source>
        <dbReference type="Google" id="ProtNLM"/>
    </source>
</evidence>
<name>A0A1Y3KYI8_PSEPU</name>
<dbReference type="EMBL" id="NFSB01000079">
    <property type="protein sequence ID" value="OUM30967.1"/>
    <property type="molecule type" value="Genomic_DNA"/>
</dbReference>
<sequence length="363" mass="40928">MKKRRISDSIRESVSRRRALQAARFPRDYVPLDKTAPKRALGRIIVPAPVSISFFEDAYDDFADFLIRLTDAASKGRVLIDLKPVKSIKSAAILVLYANIERLQRIFEDSQLIKTTYCASKDVSMGFRTFGLWQLTGESRGRPDKKFPNSLEICTMSNEGQRKFEKTELRKVLKYTQNAILGSDMDEGGLLAYNAITESISNVWQHAYDDAFFAAPIPASQQNWWIIVQHIKDQFFIAVYDMGAGIPATINAKPWAAALIESLRAFFDVKVISSPDAKSIKAAVDYGRSRFKLDNRGKGLTEAKDFVQRNPMGSMLIYSGLGHYEYKTQGDEENLSTLSSSFPGTLIQWNLKLEKKNEAANHD</sequence>
<protein>
    <recommendedName>
        <fullName evidence="3">ATP-binding protein</fullName>
    </recommendedName>
</protein>
<comment type="caution">
    <text evidence="1">The sequence shown here is derived from an EMBL/GenBank/DDBJ whole genome shotgun (WGS) entry which is preliminary data.</text>
</comment>
<proteinExistence type="predicted"/>
<dbReference type="AlphaFoldDB" id="A0A1Y3KYI8"/>
<reference evidence="1 2" key="1">
    <citation type="submission" date="2017-05" db="EMBL/GenBank/DDBJ databases">
        <title>Whole genome sequence of Pseudomonas putida isolate 1312 commercialized as a biostimulant.</title>
        <authorList>
            <person name="Crovadore J."/>
            <person name="Blanc P."/>
            <person name="Chablais R."/>
            <person name="Cochard B."/>
            <person name="Grizard D."/>
            <person name="Lefort F."/>
        </authorList>
    </citation>
    <scope>NUCLEOTIDE SEQUENCE [LARGE SCALE GENOMIC DNA]</scope>
    <source>
        <strain evidence="1 2">1312</strain>
    </source>
</reference>
<gene>
    <name evidence="1" type="ORF">B8W72_16320</name>
</gene>